<keyword evidence="2" id="KW-1185">Reference proteome</keyword>
<dbReference type="GeneID" id="3922237"/>
<sequence length="152" mass="18017">MPIPGHMSDPAYEMNRNVDRMLHLYHNRHYRIIHEEIRSMKWFIEDLTSSYRSVPSPLYDVIIDMGQKSPSFFDNLIQSRTPADLLERFRLSLYPFSFIPDMQDDWRLLILIHQLYADALARDMKGGRLAEGFCNPLKEIRLMLKNTLSSRN</sequence>
<dbReference type="InParanoid" id="Q2FLB9"/>
<evidence type="ECO:0000313" key="1">
    <source>
        <dbReference type="EMBL" id="ABD40846.1"/>
    </source>
</evidence>
<dbReference type="AlphaFoldDB" id="Q2FLB9"/>
<accession>Q2FLB9</accession>
<dbReference type="HOGENOM" id="CLU_1718218_0_0_2"/>
<dbReference type="EnsemblBacteria" id="ABD40846">
    <property type="protein sequence ID" value="ABD40846"/>
    <property type="gene ID" value="Mhun_1097"/>
</dbReference>
<dbReference type="RefSeq" id="WP_011448124.1">
    <property type="nucleotide sequence ID" value="NC_007796.1"/>
</dbReference>
<protein>
    <submittedName>
        <fullName evidence="1">Uncharacterized protein</fullName>
    </submittedName>
</protein>
<dbReference type="KEGG" id="mhu:Mhun_1097"/>
<dbReference type="STRING" id="323259.Mhun_1097"/>
<proteinExistence type="predicted"/>
<organism evidence="1 2">
    <name type="scientific">Methanospirillum hungatei JF-1 (strain ATCC 27890 / DSM 864 / NBRC 100397 / JF-1)</name>
    <dbReference type="NCBI Taxonomy" id="323259"/>
    <lineage>
        <taxon>Archaea</taxon>
        <taxon>Methanobacteriati</taxon>
        <taxon>Methanobacteriota</taxon>
        <taxon>Stenosarchaea group</taxon>
        <taxon>Methanomicrobia</taxon>
        <taxon>Methanomicrobiales</taxon>
        <taxon>Methanospirillaceae</taxon>
        <taxon>Methanospirillum</taxon>
    </lineage>
</organism>
<dbReference type="Proteomes" id="UP000001941">
    <property type="component" value="Chromosome"/>
</dbReference>
<evidence type="ECO:0000313" key="2">
    <source>
        <dbReference type="Proteomes" id="UP000001941"/>
    </source>
</evidence>
<name>Q2FLB9_METHJ</name>
<dbReference type="EMBL" id="CP000254">
    <property type="protein sequence ID" value="ABD40846.1"/>
    <property type="molecule type" value="Genomic_DNA"/>
</dbReference>
<reference evidence="2" key="1">
    <citation type="journal article" date="2016" name="Stand. Genomic Sci.">
        <title>Complete genome sequence of Methanospirillum hungatei type strain JF1.</title>
        <authorList>
            <person name="Gunsalus R.P."/>
            <person name="Cook L.E."/>
            <person name="Crable B."/>
            <person name="Rohlin L."/>
            <person name="McDonald E."/>
            <person name="Mouttaki H."/>
            <person name="Sieber J.R."/>
            <person name="Poweleit N."/>
            <person name="Zhou H."/>
            <person name="Lapidus A.L."/>
            <person name="Daligault H.E."/>
            <person name="Land M."/>
            <person name="Gilna P."/>
            <person name="Ivanova N."/>
            <person name="Kyrpides N."/>
            <person name="Culley D.E."/>
            <person name="McInerney M.J."/>
        </authorList>
    </citation>
    <scope>NUCLEOTIDE SEQUENCE [LARGE SCALE GENOMIC DNA]</scope>
    <source>
        <strain evidence="2">ATCC 27890 / DSM 864 / NBRC 100397 / JF-1</strain>
    </source>
</reference>
<gene>
    <name evidence="1" type="ordered locus">Mhun_1097</name>
</gene>